<dbReference type="EMBL" id="JAGKQM010000019">
    <property type="protein sequence ID" value="KAH0860349.1"/>
    <property type="molecule type" value="Genomic_DNA"/>
</dbReference>
<sequence length="470" mass="53839">MQCNRLGRGRGRYLQRNRRDNGLTILSFKYFLHRSASTVPNPASEFARAVFLRFNPESLVVIPPLLLRLGFKPRVPIFFSFDPELLLLVAVAILREGPVCVDDVGEHRHFRFLETAEEGFGVAAVAVESLFKRRLILSNLSEGERGRRTDEALDRPVAAITGSRERDEFVFVNYKWSLVEDFVRFGSSIYGGQYHSWSGPEHKLLLRLLVDAINQGFRDASGKFNKLTVESRILTTLQQEVGSKKTYGQYKNRMKILKGRYQVFADFLRCSSGFGWDSETKKFTADDEVWKVYLQAHPNNKYLCDDSFEDFEELRIFEQNTATGQNAVGLGDSVDAGSYQFEENEKTNDNDFVHVIDEGGGIEHQQTCEPSSRKSIGEKLSHRKKARTDAYNSERVCEEVTEISSQIFDMIQKRWVKEAEEKEAEDKANNVWDAIKEIPDLDDDLRYEAMTLVHTLGMKSGFVNISLWMD</sequence>
<proteinExistence type="predicted"/>
<keyword evidence="5" id="KW-1185">Reference proteome</keyword>
<reference evidence="4 5" key="1">
    <citation type="submission" date="2021-05" db="EMBL/GenBank/DDBJ databases">
        <title>Genome Assembly of Synthetic Allotetraploid Brassica napus Reveals Homoeologous Exchanges between Subgenomes.</title>
        <authorList>
            <person name="Davis J.T."/>
        </authorList>
    </citation>
    <scope>NUCLEOTIDE SEQUENCE [LARGE SCALE GENOMIC DNA]</scope>
    <source>
        <strain evidence="5">cv. Da-Ae</strain>
        <tissue evidence="4">Seedling</tissue>
    </source>
</reference>
<evidence type="ECO:0008006" key="6">
    <source>
        <dbReference type="Google" id="ProtNLM"/>
    </source>
</evidence>
<dbReference type="Proteomes" id="UP000824890">
    <property type="component" value="Unassembled WGS sequence"/>
</dbReference>
<feature type="domain" description="Myb/SANT-like" evidence="2">
    <location>
        <begin position="196"/>
        <end position="293"/>
    </location>
</feature>
<dbReference type="Pfam" id="PF12776">
    <property type="entry name" value="Myb_DNA-bind_3"/>
    <property type="match status" value="1"/>
</dbReference>
<evidence type="ECO:0000259" key="2">
    <source>
        <dbReference type="Pfam" id="PF12776"/>
    </source>
</evidence>
<gene>
    <name evidence="4" type="ORF">HID58_088610</name>
</gene>
<accession>A0ABQ7XWN9</accession>
<dbReference type="Pfam" id="PF24769">
    <property type="entry name" value="At2g29880_C"/>
    <property type="match status" value="1"/>
</dbReference>
<dbReference type="InterPro" id="IPR056253">
    <property type="entry name" value="At2g29880-like_C"/>
</dbReference>
<feature type="region of interest" description="Disordered" evidence="1">
    <location>
        <begin position="364"/>
        <end position="384"/>
    </location>
</feature>
<dbReference type="PANTHER" id="PTHR47864">
    <property type="entry name" value="TRANSMEMBRANE PROTEIN"/>
    <property type="match status" value="1"/>
</dbReference>
<dbReference type="InterPro" id="IPR024752">
    <property type="entry name" value="Myb/SANT-like_dom"/>
</dbReference>
<dbReference type="PANTHER" id="PTHR47864:SF8">
    <property type="entry name" value="MYB_SANT-LIKE DOMAIN-CONTAINING PROTEIN"/>
    <property type="match status" value="1"/>
</dbReference>
<feature type="compositionally biased region" description="Basic and acidic residues" evidence="1">
    <location>
        <begin position="371"/>
        <end position="380"/>
    </location>
</feature>
<feature type="domain" description="At2g29880-like C-terminal" evidence="3">
    <location>
        <begin position="431"/>
        <end position="467"/>
    </location>
</feature>
<name>A0ABQ7XWN9_BRANA</name>
<evidence type="ECO:0000256" key="1">
    <source>
        <dbReference type="SAM" id="MobiDB-lite"/>
    </source>
</evidence>
<evidence type="ECO:0000259" key="3">
    <source>
        <dbReference type="Pfam" id="PF24769"/>
    </source>
</evidence>
<evidence type="ECO:0000313" key="5">
    <source>
        <dbReference type="Proteomes" id="UP000824890"/>
    </source>
</evidence>
<protein>
    <recommendedName>
        <fullName evidence="6">Myb/SANT-like domain-containing protein</fullName>
    </recommendedName>
</protein>
<evidence type="ECO:0000313" key="4">
    <source>
        <dbReference type="EMBL" id="KAH0860349.1"/>
    </source>
</evidence>
<organism evidence="4 5">
    <name type="scientific">Brassica napus</name>
    <name type="common">Rape</name>
    <dbReference type="NCBI Taxonomy" id="3708"/>
    <lineage>
        <taxon>Eukaryota</taxon>
        <taxon>Viridiplantae</taxon>
        <taxon>Streptophyta</taxon>
        <taxon>Embryophyta</taxon>
        <taxon>Tracheophyta</taxon>
        <taxon>Spermatophyta</taxon>
        <taxon>Magnoliopsida</taxon>
        <taxon>eudicotyledons</taxon>
        <taxon>Gunneridae</taxon>
        <taxon>Pentapetalae</taxon>
        <taxon>rosids</taxon>
        <taxon>malvids</taxon>
        <taxon>Brassicales</taxon>
        <taxon>Brassicaceae</taxon>
        <taxon>Brassiceae</taxon>
        <taxon>Brassica</taxon>
    </lineage>
</organism>
<dbReference type="InterPro" id="IPR055314">
    <property type="entry name" value="At2g29880-like"/>
</dbReference>
<comment type="caution">
    <text evidence="4">The sequence shown here is derived from an EMBL/GenBank/DDBJ whole genome shotgun (WGS) entry which is preliminary data.</text>
</comment>